<dbReference type="Proteomes" id="UP000475214">
    <property type="component" value="Unassembled WGS sequence"/>
</dbReference>
<dbReference type="PANTHER" id="PTHR43649">
    <property type="entry name" value="ARABINOSE-BINDING PROTEIN-RELATED"/>
    <property type="match status" value="1"/>
</dbReference>
<dbReference type="RefSeq" id="WP_163741899.1">
    <property type="nucleotide sequence ID" value="NZ_JAAGOA010000018.1"/>
</dbReference>
<dbReference type="Pfam" id="PF01547">
    <property type="entry name" value="SBP_bac_1"/>
    <property type="match status" value="1"/>
</dbReference>
<sequence length="443" mass="47072">MVHIVGKGAARSRRPAVVATAAVTLLFVAACGSDDNGGGGDDEATGDVSIRFAWWGNPERDEITNQAIEAFEAEHPNIDVEGDSIDFDGYFDRLATEVAAGNAPDVITLGGAYPREYGDRGALLDLSEVEEHLPTDNIDEAALSNGFFSGVQYSIPTGVNTYAMVVNPDVFSEAGVPLPDDETWTWDDYVRIAEEISANTPDGTYGAADRTAPDLIDLYSRQNTGDGLYTEDGQIAIAAETAAEWWQLTTDMMESGATPPASITSELAGQPGPEQTLMGQGLAGMQFDWSNQLPALRSASGADLQLMRAPGESHGVASGMWLQASQSYGIYSGSDHPEEAAQLIDFLVNHEEAAQFIKADRGLPANSEVLAAITPELDDDTAAQAEFIAEVEGEVNPDLIIGPEGSTESVGIVQRLNDEVLFGRITPEEAGQRLVDELNAAIS</sequence>
<name>A0A6L9SEK2_9ACTN</name>
<comment type="caution">
    <text evidence="1">The sequence shown here is derived from an EMBL/GenBank/DDBJ whole genome shotgun (WGS) entry which is preliminary data.</text>
</comment>
<proteinExistence type="predicted"/>
<accession>A0A6L9SEK2</accession>
<keyword evidence="2" id="KW-1185">Reference proteome</keyword>
<dbReference type="PROSITE" id="PS51257">
    <property type="entry name" value="PROKAR_LIPOPROTEIN"/>
    <property type="match status" value="1"/>
</dbReference>
<dbReference type="EMBL" id="JAAGOA010000018">
    <property type="protein sequence ID" value="NEE02901.1"/>
    <property type="molecule type" value="Genomic_DNA"/>
</dbReference>
<dbReference type="InterPro" id="IPR050490">
    <property type="entry name" value="Bact_solute-bd_prot1"/>
</dbReference>
<reference evidence="1 2" key="1">
    <citation type="submission" date="2020-02" db="EMBL/GenBank/DDBJ databases">
        <authorList>
            <person name="Li X.-J."/>
            <person name="Han X.-M."/>
        </authorList>
    </citation>
    <scope>NUCLEOTIDE SEQUENCE [LARGE SCALE GENOMIC DNA]</scope>
    <source>
        <strain evidence="1 2">CCTCC AB 2017055</strain>
    </source>
</reference>
<dbReference type="AlphaFoldDB" id="A0A6L9SEK2"/>
<evidence type="ECO:0000313" key="1">
    <source>
        <dbReference type="EMBL" id="NEE02901.1"/>
    </source>
</evidence>
<evidence type="ECO:0000313" key="2">
    <source>
        <dbReference type="Proteomes" id="UP000475214"/>
    </source>
</evidence>
<dbReference type="CDD" id="cd13585">
    <property type="entry name" value="PBP2_TMBP_like"/>
    <property type="match status" value="1"/>
</dbReference>
<dbReference type="PANTHER" id="PTHR43649:SF11">
    <property type="entry name" value="ABC TRANSPORTER SUBSTRATE-BINDING PROTEIN YESO-RELATED"/>
    <property type="match status" value="1"/>
</dbReference>
<gene>
    <name evidence="1" type="ORF">G1H10_22305</name>
</gene>
<dbReference type="Gene3D" id="3.40.190.10">
    <property type="entry name" value="Periplasmic binding protein-like II"/>
    <property type="match status" value="2"/>
</dbReference>
<organism evidence="1 2">
    <name type="scientific">Phytoactinopolyspora halotolerans</name>
    <dbReference type="NCBI Taxonomy" id="1981512"/>
    <lineage>
        <taxon>Bacteria</taxon>
        <taxon>Bacillati</taxon>
        <taxon>Actinomycetota</taxon>
        <taxon>Actinomycetes</taxon>
        <taxon>Jiangellales</taxon>
        <taxon>Jiangellaceae</taxon>
        <taxon>Phytoactinopolyspora</taxon>
    </lineage>
</organism>
<dbReference type="SUPFAM" id="SSF53850">
    <property type="entry name" value="Periplasmic binding protein-like II"/>
    <property type="match status" value="1"/>
</dbReference>
<dbReference type="InterPro" id="IPR006059">
    <property type="entry name" value="SBP"/>
</dbReference>
<protein>
    <submittedName>
        <fullName evidence="1">Sugar ABC transporter substrate-binding protein</fullName>
    </submittedName>
</protein>